<keyword evidence="10" id="KW-1185">Reference proteome</keyword>
<feature type="domain" description="Protein kinase" evidence="8">
    <location>
        <begin position="24"/>
        <end position="285"/>
    </location>
</feature>
<feature type="region of interest" description="Disordered" evidence="6">
    <location>
        <begin position="295"/>
        <end position="318"/>
    </location>
</feature>
<dbReference type="PROSITE" id="PS50011">
    <property type="entry name" value="PROTEIN_KINASE_DOM"/>
    <property type="match status" value="1"/>
</dbReference>
<evidence type="ECO:0000256" key="4">
    <source>
        <dbReference type="ARBA" id="ARBA00022840"/>
    </source>
</evidence>
<feature type="region of interest" description="Disordered" evidence="6">
    <location>
        <begin position="348"/>
        <end position="424"/>
    </location>
</feature>
<feature type="transmembrane region" description="Helical" evidence="7">
    <location>
        <begin position="322"/>
        <end position="346"/>
    </location>
</feature>
<evidence type="ECO:0000256" key="7">
    <source>
        <dbReference type="SAM" id="Phobius"/>
    </source>
</evidence>
<protein>
    <submittedName>
        <fullName evidence="9">Serine/threonine-protein kinase</fullName>
        <ecNumber evidence="9">2.7.11.1</ecNumber>
    </submittedName>
</protein>
<dbReference type="PANTHER" id="PTHR43289:SF34">
    <property type="entry name" value="SERINE_THREONINE-PROTEIN KINASE YBDM-RELATED"/>
    <property type="match status" value="1"/>
</dbReference>
<dbReference type="PROSITE" id="PS00108">
    <property type="entry name" value="PROTEIN_KINASE_ST"/>
    <property type="match status" value="1"/>
</dbReference>
<keyword evidence="7" id="KW-0472">Membrane</keyword>
<feature type="binding site" evidence="5">
    <location>
        <position position="52"/>
    </location>
    <ligand>
        <name>ATP</name>
        <dbReference type="ChEBI" id="CHEBI:30616"/>
    </ligand>
</feature>
<evidence type="ECO:0000256" key="6">
    <source>
        <dbReference type="SAM" id="MobiDB-lite"/>
    </source>
</evidence>
<dbReference type="Gene3D" id="3.30.200.20">
    <property type="entry name" value="Phosphorylase Kinase, domain 1"/>
    <property type="match status" value="1"/>
</dbReference>
<dbReference type="SMART" id="SM00220">
    <property type="entry name" value="S_TKc"/>
    <property type="match status" value="1"/>
</dbReference>
<keyword evidence="7" id="KW-0812">Transmembrane</keyword>
<keyword evidence="1 9" id="KW-0808">Transferase</keyword>
<keyword evidence="7" id="KW-1133">Transmembrane helix</keyword>
<sequence length="543" mass="55944">MNSAVTSGVFQPLEADDPPVIGGYRLAARLGAGGMGRVYLSYTPGGRPVAIKVIRAEFGEDPDFRRRFQREVRAAERVQGLYTAPVLDSDTEGPQPWLATAYVAGPSLAEAVTRHGPLPAPTVLRLIAGIAEALQVIHAAGLVHRDLKPSNVLLSVDGPRVIDFGIARAVEGTTLTHSGVVVGTPSFMSPEQAAGGRVGTATDVFALGQLGAFAASGAPAFGEGTSHAVLYRVVHEHPDLSRLPDPLRNLIAHCLAKDPAARPAVAAIIAAVDEIAPPPPPGQWLPAELAAALPGPGAPLPLPPTAPDPGNARGGRRPRRGVVVAAAGATAALLLAAGLVVVALGGDDETPDAGSPPPAGDGTATSEPAATGEPEPEPEPEDDPSPDESTTQTLDAPTPEETATGSAPPDTEPDPEPEAAQYPGIDLPYGYHVFFGSDPLTPIQSNADNRTEVDFRYYDGLVRTAEGNTLVLLDGTGNGSLATCRAETRFTDRIALTHLAEGSQICVRTAAGHIGLITITGLPTADGPSDYLAIDATVWRDAP</sequence>
<evidence type="ECO:0000256" key="5">
    <source>
        <dbReference type="PROSITE-ProRule" id="PRU10141"/>
    </source>
</evidence>
<feature type="compositionally biased region" description="Low complexity" evidence="6">
    <location>
        <begin position="360"/>
        <end position="373"/>
    </location>
</feature>
<proteinExistence type="predicted"/>
<dbReference type="InterPro" id="IPR011009">
    <property type="entry name" value="Kinase-like_dom_sf"/>
</dbReference>
<dbReference type="InterPro" id="IPR008271">
    <property type="entry name" value="Ser/Thr_kinase_AS"/>
</dbReference>
<dbReference type="Proteomes" id="UP001183246">
    <property type="component" value="Unassembled WGS sequence"/>
</dbReference>
<dbReference type="InterPro" id="IPR017441">
    <property type="entry name" value="Protein_kinase_ATP_BS"/>
</dbReference>
<dbReference type="CDD" id="cd14014">
    <property type="entry name" value="STKc_PknB_like"/>
    <property type="match status" value="1"/>
</dbReference>
<evidence type="ECO:0000256" key="1">
    <source>
        <dbReference type="ARBA" id="ARBA00022679"/>
    </source>
</evidence>
<keyword evidence="4 5" id="KW-0067">ATP-binding</keyword>
<dbReference type="RefSeq" id="WP_311705896.1">
    <property type="nucleotide sequence ID" value="NZ_JAVREL010000011.1"/>
</dbReference>
<dbReference type="Pfam" id="PF00069">
    <property type="entry name" value="Pkinase"/>
    <property type="match status" value="1"/>
</dbReference>
<evidence type="ECO:0000313" key="9">
    <source>
        <dbReference type="EMBL" id="MDT0344769.1"/>
    </source>
</evidence>
<evidence type="ECO:0000256" key="3">
    <source>
        <dbReference type="ARBA" id="ARBA00022777"/>
    </source>
</evidence>
<dbReference type="PROSITE" id="PS00107">
    <property type="entry name" value="PROTEIN_KINASE_ATP"/>
    <property type="match status" value="1"/>
</dbReference>
<dbReference type="EC" id="2.7.11.1" evidence="9"/>
<dbReference type="EMBL" id="JAVREL010000011">
    <property type="protein sequence ID" value="MDT0344769.1"/>
    <property type="molecule type" value="Genomic_DNA"/>
</dbReference>
<comment type="caution">
    <text evidence="9">The sequence shown here is derived from an EMBL/GenBank/DDBJ whole genome shotgun (WGS) entry which is preliminary data.</text>
</comment>
<dbReference type="InterPro" id="IPR000719">
    <property type="entry name" value="Prot_kinase_dom"/>
</dbReference>
<accession>A0ABU2MW26</accession>
<name>A0ABU2MW26_9ACTN</name>
<dbReference type="SUPFAM" id="SSF56112">
    <property type="entry name" value="Protein kinase-like (PK-like)"/>
    <property type="match status" value="1"/>
</dbReference>
<keyword evidence="2 5" id="KW-0547">Nucleotide-binding</keyword>
<dbReference type="Gene3D" id="1.10.510.10">
    <property type="entry name" value="Transferase(Phosphotransferase) domain 1"/>
    <property type="match status" value="1"/>
</dbReference>
<dbReference type="PANTHER" id="PTHR43289">
    <property type="entry name" value="MITOGEN-ACTIVATED PROTEIN KINASE KINASE KINASE 20-RELATED"/>
    <property type="match status" value="1"/>
</dbReference>
<gene>
    <name evidence="9" type="ORF">RM590_19440</name>
</gene>
<evidence type="ECO:0000259" key="8">
    <source>
        <dbReference type="PROSITE" id="PS50011"/>
    </source>
</evidence>
<feature type="compositionally biased region" description="Acidic residues" evidence="6">
    <location>
        <begin position="374"/>
        <end position="386"/>
    </location>
</feature>
<dbReference type="GO" id="GO:0004674">
    <property type="term" value="F:protein serine/threonine kinase activity"/>
    <property type="evidence" value="ECO:0007669"/>
    <property type="project" value="UniProtKB-EC"/>
</dbReference>
<reference evidence="10" key="1">
    <citation type="submission" date="2023-07" db="EMBL/GenBank/DDBJ databases">
        <title>30 novel species of actinomycetes from the DSMZ collection.</title>
        <authorList>
            <person name="Nouioui I."/>
        </authorList>
    </citation>
    <scope>NUCLEOTIDE SEQUENCE [LARGE SCALE GENOMIC DNA]</scope>
    <source>
        <strain evidence="10">DSM 44938</strain>
    </source>
</reference>
<keyword evidence="3 9" id="KW-0418">Kinase</keyword>
<evidence type="ECO:0000313" key="10">
    <source>
        <dbReference type="Proteomes" id="UP001183246"/>
    </source>
</evidence>
<evidence type="ECO:0000256" key="2">
    <source>
        <dbReference type="ARBA" id="ARBA00022741"/>
    </source>
</evidence>
<feature type="compositionally biased region" description="Pro residues" evidence="6">
    <location>
        <begin position="296"/>
        <end position="307"/>
    </location>
</feature>
<organism evidence="9 10">
    <name type="scientific">Streptomyces litchfieldiae</name>
    <dbReference type="NCBI Taxonomy" id="3075543"/>
    <lineage>
        <taxon>Bacteria</taxon>
        <taxon>Bacillati</taxon>
        <taxon>Actinomycetota</taxon>
        <taxon>Actinomycetes</taxon>
        <taxon>Kitasatosporales</taxon>
        <taxon>Streptomycetaceae</taxon>
        <taxon>Streptomyces</taxon>
    </lineage>
</organism>